<comment type="similarity">
    <text evidence="1">Belongs to the LysR transcriptional regulatory family.</text>
</comment>
<dbReference type="AlphaFoldDB" id="A0A1J4N1D6"/>
<evidence type="ECO:0000256" key="4">
    <source>
        <dbReference type="ARBA" id="ARBA00023163"/>
    </source>
</evidence>
<evidence type="ECO:0000313" key="7">
    <source>
        <dbReference type="Proteomes" id="UP000033772"/>
    </source>
</evidence>
<dbReference type="SUPFAM" id="SSF53850">
    <property type="entry name" value="Periplasmic binding protein-like II"/>
    <property type="match status" value="1"/>
</dbReference>
<proteinExistence type="inferred from homology"/>
<dbReference type="InterPro" id="IPR005119">
    <property type="entry name" value="LysR_subst-bd"/>
</dbReference>
<dbReference type="InterPro" id="IPR000847">
    <property type="entry name" value="LysR_HTH_N"/>
</dbReference>
<keyword evidence="3" id="KW-0238">DNA-binding</keyword>
<comment type="caution">
    <text evidence="6">The sequence shown here is derived from an EMBL/GenBank/DDBJ whole genome shotgun (WGS) entry which is preliminary data.</text>
</comment>
<dbReference type="STRING" id="1844.UG56_022975"/>
<keyword evidence="4" id="KW-0804">Transcription</keyword>
<evidence type="ECO:0000256" key="1">
    <source>
        <dbReference type="ARBA" id="ARBA00009437"/>
    </source>
</evidence>
<dbReference type="InterPro" id="IPR036388">
    <property type="entry name" value="WH-like_DNA-bd_sf"/>
</dbReference>
<feature type="domain" description="HTH lysR-type" evidence="5">
    <location>
        <begin position="14"/>
        <end position="71"/>
    </location>
</feature>
<gene>
    <name evidence="6" type="ORF">UG56_022975</name>
</gene>
<dbReference type="Proteomes" id="UP000033772">
    <property type="component" value="Unassembled WGS sequence"/>
</dbReference>
<sequence length="306" mass="32303">MTVGSQGYPVTVLPDLPSLRLLADVARLGSIGAAGRAAGISQQSASERLRAMETQVGLVLVQRARRGSALTQAGKLLVEWSVDLLERADEIETALQTLRSGRSDELHVHASMTTAEYLLPRWLVRLRQQRRVAVSLRAANSEDVVTAVRQGEADLGFVEGPVDTAGLATAKVGVDDLVLVAAPDDRWARRRAGISPRELATRPLTCREHGSGTRAVVESALAAVGERLADPEVEFATNAAILAAVRAGGSPAFVSSRATQADVDLGTLVRVPVAELDLSREFRAVWVGGAHPPAGPVRDLLAIAGA</sequence>
<protein>
    <submittedName>
        <fullName evidence="6">LysR family transcriptional regulator</fullName>
    </submittedName>
</protein>
<dbReference type="Gene3D" id="1.10.10.10">
    <property type="entry name" value="Winged helix-like DNA-binding domain superfamily/Winged helix DNA-binding domain"/>
    <property type="match status" value="1"/>
</dbReference>
<dbReference type="PANTHER" id="PTHR30126:SF39">
    <property type="entry name" value="HTH-TYPE TRANSCRIPTIONAL REGULATOR CYSL"/>
    <property type="match status" value="1"/>
</dbReference>
<dbReference type="Pfam" id="PF00126">
    <property type="entry name" value="HTH_1"/>
    <property type="match status" value="1"/>
</dbReference>
<evidence type="ECO:0000256" key="2">
    <source>
        <dbReference type="ARBA" id="ARBA00023015"/>
    </source>
</evidence>
<name>A0A1J4N1D6_9ACTN</name>
<keyword evidence="7" id="KW-1185">Reference proteome</keyword>
<dbReference type="InterPro" id="IPR036390">
    <property type="entry name" value="WH_DNA-bd_sf"/>
</dbReference>
<evidence type="ECO:0000313" key="6">
    <source>
        <dbReference type="EMBL" id="OIJ24352.1"/>
    </source>
</evidence>
<dbReference type="GO" id="GO:0003700">
    <property type="term" value="F:DNA-binding transcription factor activity"/>
    <property type="evidence" value="ECO:0007669"/>
    <property type="project" value="InterPro"/>
</dbReference>
<dbReference type="PANTHER" id="PTHR30126">
    <property type="entry name" value="HTH-TYPE TRANSCRIPTIONAL REGULATOR"/>
    <property type="match status" value="1"/>
</dbReference>
<dbReference type="Gene3D" id="3.40.190.10">
    <property type="entry name" value="Periplasmic binding protein-like II"/>
    <property type="match status" value="2"/>
</dbReference>
<keyword evidence="2" id="KW-0805">Transcription regulation</keyword>
<dbReference type="SUPFAM" id="SSF46785">
    <property type="entry name" value="Winged helix' DNA-binding domain"/>
    <property type="match status" value="1"/>
</dbReference>
<dbReference type="Pfam" id="PF03466">
    <property type="entry name" value="LysR_substrate"/>
    <property type="match status" value="1"/>
</dbReference>
<organism evidence="6 7">
    <name type="scientific">Nocardioides luteus</name>
    <dbReference type="NCBI Taxonomy" id="1844"/>
    <lineage>
        <taxon>Bacteria</taxon>
        <taxon>Bacillati</taxon>
        <taxon>Actinomycetota</taxon>
        <taxon>Actinomycetes</taxon>
        <taxon>Propionibacteriales</taxon>
        <taxon>Nocardioidaceae</taxon>
        <taxon>Nocardioides</taxon>
    </lineage>
</organism>
<evidence type="ECO:0000256" key="3">
    <source>
        <dbReference type="ARBA" id="ARBA00023125"/>
    </source>
</evidence>
<dbReference type="PROSITE" id="PS50931">
    <property type="entry name" value="HTH_LYSR"/>
    <property type="match status" value="1"/>
</dbReference>
<dbReference type="GO" id="GO:0000976">
    <property type="term" value="F:transcription cis-regulatory region binding"/>
    <property type="evidence" value="ECO:0007669"/>
    <property type="project" value="TreeGrafter"/>
</dbReference>
<accession>A0A1J4N1D6</accession>
<reference evidence="6" key="1">
    <citation type="submission" date="2016-10" db="EMBL/GenBank/DDBJ databases">
        <title>Draft Genome Sequence of Nocardioides luteus Strain BAFB, an Alkane-Degrading Bacterium Isolated from JP-7 Polluted Soil.</title>
        <authorList>
            <person name="Brown L."/>
            <person name="Ruiz O.N."/>
            <person name="Gunasekera T."/>
        </authorList>
    </citation>
    <scope>NUCLEOTIDE SEQUENCE [LARGE SCALE GENOMIC DNA]</scope>
    <source>
        <strain evidence="6">BAFB</strain>
    </source>
</reference>
<evidence type="ECO:0000259" key="5">
    <source>
        <dbReference type="PROSITE" id="PS50931"/>
    </source>
</evidence>
<dbReference type="EMBL" id="JZDQ02000040">
    <property type="protein sequence ID" value="OIJ24352.1"/>
    <property type="molecule type" value="Genomic_DNA"/>
</dbReference>